<dbReference type="PATRIC" id="fig|1641875.4.peg.1701"/>
<name>A0A0T5P0M3_9RHOB</name>
<dbReference type="EMBL" id="LAXJ01000002">
    <property type="protein sequence ID" value="KRS14682.1"/>
    <property type="molecule type" value="Genomic_DNA"/>
</dbReference>
<sequence length="113" mass="12433">MNASRVAPYLRGIMIPKGISMVDIALPTPSRPSLAQRLRHWMQPVRNPDPADGKMLADLERLADISPHLLADLGFEDTRTGPSGVVTWRRGPLRVVRHTGAGARHHAFRVPCG</sequence>
<gene>
    <name evidence="1" type="ORF">XM53_03000</name>
</gene>
<accession>A0A0T5P0M3</accession>
<evidence type="ECO:0000313" key="1">
    <source>
        <dbReference type="EMBL" id="KRS14682.1"/>
    </source>
</evidence>
<protein>
    <submittedName>
        <fullName evidence="1">Uncharacterized protein</fullName>
    </submittedName>
</protein>
<dbReference type="Proteomes" id="UP000051295">
    <property type="component" value="Unassembled WGS sequence"/>
</dbReference>
<keyword evidence="2" id="KW-1185">Reference proteome</keyword>
<organism evidence="1 2">
    <name type="scientific">Roseovarius atlanticus</name>
    <dbReference type="NCBI Taxonomy" id="1641875"/>
    <lineage>
        <taxon>Bacteria</taxon>
        <taxon>Pseudomonadati</taxon>
        <taxon>Pseudomonadota</taxon>
        <taxon>Alphaproteobacteria</taxon>
        <taxon>Rhodobacterales</taxon>
        <taxon>Roseobacteraceae</taxon>
        <taxon>Roseovarius</taxon>
    </lineage>
</organism>
<proteinExistence type="predicted"/>
<evidence type="ECO:0000313" key="2">
    <source>
        <dbReference type="Proteomes" id="UP000051295"/>
    </source>
</evidence>
<dbReference type="AlphaFoldDB" id="A0A0T5P0M3"/>
<comment type="caution">
    <text evidence="1">The sequence shown here is derived from an EMBL/GenBank/DDBJ whole genome shotgun (WGS) entry which is preliminary data.</text>
</comment>
<reference evidence="1 2" key="1">
    <citation type="submission" date="2015-04" db="EMBL/GenBank/DDBJ databases">
        <title>The draft genome sequence of Roseovarius sp.R12b.</title>
        <authorList>
            <person name="Li G."/>
            <person name="Lai Q."/>
            <person name="Shao Z."/>
            <person name="Yan P."/>
        </authorList>
    </citation>
    <scope>NUCLEOTIDE SEQUENCE [LARGE SCALE GENOMIC DNA]</scope>
    <source>
        <strain evidence="1 2">R12B</strain>
    </source>
</reference>